<dbReference type="InterPro" id="IPR029071">
    <property type="entry name" value="Ubiquitin-like_domsf"/>
</dbReference>
<dbReference type="Gene3D" id="3.10.20.90">
    <property type="entry name" value="Phosphatidylinositol 3-kinase Catalytic Subunit, Chain A, domain 1"/>
    <property type="match status" value="1"/>
</dbReference>
<dbReference type="Pfam" id="PF13881">
    <property type="entry name" value="Rad60-SLD_2"/>
    <property type="match status" value="1"/>
</dbReference>
<organism evidence="3 4">
    <name type="scientific">Prunus dulcis</name>
    <name type="common">Almond</name>
    <name type="synonym">Amygdalus dulcis</name>
    <dbReference type="NCBI Taxonomy" id="3755"/>
    <lineage>
        <taxon>Eukaryota</taxon>
        <taxon>Viridiplantae</taxon>
        <taxon>Streptophyta</taxon>
        <taxon>Embryophyta</taxon>
        <taxon>Tracheophyta</taxon>
        <taxon>Spermatophyta</taxon>
        <taxon>Magnoliopsida</taxon>
        <taxon>eudicotyledons</taxon>
        <taxon>Gunneridae</taxon>
        <taxon>Pentapetalae</taxon>
        <taxon>rosids</taxon>
        <taxon>fabids</taxon>
        <taxon>Rosales</taxon>
        <taxon>Rosaceae</taxon>
        <taxon>Amygdaloideae</taxon>
        <taxon>Amygdaleae</taxon>
        <taxon>Prunus</taxon>
    </lineage>
</organism>
<dbReference type="InterPro" id="IPR039540">
    <property type="entry name" value="UBL3-like_ubiquitin_dom"/>
</dbReference>
<feature type="region of interest" description="Disordered" evidence="1">
    <location>
        <begin position="182"/>
        <end position="205"/>
    </location>
</feature>
<keyword evidence="4" id="KW-1185">Reference proteome</keyword>
<feature type="compositionally biased region" description="Basic and acidic residues" evidence="1">
    <location>
        <begin position="185"/>
        <end position="195"/>
    </location>
</feature>
<comment type="caution">
    <text evidence="3">The sequence shown here is derived from an EMBL/GenBank/DDBJ whole genome shotgun (WGS) entry which is preliminary data.</text>
</comment>
<feature type="compositionally biased region" description="Polar residues" evidence="1">
    <location>
        <begin position="196"/>
        <end position="205"/>
    </location>
</feature>
<name>A0AAD4V205_PRUDU</name>
<evidence type="ECO:0000313" key="4">
    <source>
        <dbReference type="Proteomes" id="UP001054821"/>
    </source>
</evidence>
<dbReference type="AlphaFoldDB" id="A0AAD4V205"/>
<evidence type="ECO:0000313" key="3">
    <source>
        <dbReference type="EMBL" id="KAI5316107.1"/>
    </source>
</evidence>
<dbReference type="PANTHER" id="PTHR13169">
    <property type="entry name" value="UBIQUITIN-LIKE PROTEIN 3 HCG-1 PROTEIN"/>
    <property type="match status" value="1"/>
</dbReference>
<proteinExistence type="predicted"/>
<feature type="domain" description="UBL3-like ubiquitin" evidence="2">
    <location>
        <begin position="112"/>
        <end position="203"/>
    </location>
</feature>
<sequence>MRLNIQELKVEARDPIDTSVPEFVSRLPDLEFKVKGLKRIEISIRIEFLRHLGHMRCLLGWIGSQTLDSDAQLLLLLLAHKVGWGSLNSFCGRSCLFGFSSLGKKKKKKKGEGRVANLKKRLLAEWPQAKTVTPKSANEVKLIHSGRILENNKTLADSRITSANQPGGGAVIMHAVVQPLVPKQKKTDKNQKDMQKMNSCSCTLL</sequence>
<evidence type="ECO:0000256" key="1">
    <source>
        <dbReference type="SAM" id="MobiDB-lite"/>
    </source>
</evidence>
<dbReference type="InterPro" id="IPR040015">
    <property type="entry name" value="UBL3-like"/>
</dbReference>
<reference evidence="3 4" key="1">
    <citation type="journal article" date="2022" name="G3 (Bethesda)">
        <title>Whole-genome sequence and methylome profiling of the almond [Prunus dulcis (Mill.) D.A. Webb] cultivar 'Nonpareil'.</title>
        <authorList>
            <person name="D'Amico-Willman K.M."/>
            <person name="Ouma W.Z."/>
            <person name="Meulia T."/>
            <person name="Sideli G.M."/>
            <person name="Gradziel T.M."/>
            <person name="Fresnedo-Ramirez J."/>
        </authorList>
    </citation>
    <scope>NUCLEOTIDE SEQUENCE [LARGE SCALE GENOMIC DNA]</scope>
    <source>
        <strain evidence="3">Clone GOH B32 T37-40</strain>
    </source>
</reference>
<dbReference type="PANTHER" id="PTHR13169:SF12">
    <property type="entry name" value="MEMBRANE-ANCHORED UBIQUITIN-FOLD PROTEIN"/>
    <property type="match status" value="1"/>
</dbReference>
<accession>A0AAD4V205</accession>
<dbReference type="EMBL" id="JAJFAZ020000008">
    <property type="protein sequence ID" value="KAI5316107.1"/>
    <property type="molecule type" value="Genomic_DNA"/>
</dbReference>
<dbReference type="Proteomes" id="UP001054821">
    <property type="component" value="Chromosome 8"/>
</dbReference>
<gene>
    <name evidence="3" type="ORF">L3X38_045283</name>
</gene>
<dbReference type="SUPFAM" id="SSF54236">
    <property type="entry name" value="Ubiquitin-like"/>
    <property type="match status" value="1"/>
</dbReference>
<protein>
    <recommendedName>
        <fullName evidence="2">UBL3-like ubiquitin domain-containing protein</fullName>
    </recommendedName>
</protein>
<evidence type="ECO:0000259" key="2">
    <source>
        <dbReference type="Pfam" id="PF13881"/>
    </source>
</evidence>